<keyword evidence="1 4" id="KW-0597">Phosphoprotein</keyword>
<dbReference type="PANTHER" id="PTHR48111:SF40">
    <property type="entry name" value="PHOSPHATE REGULON TRANSCRIPTIONAL REGULATORY PROTEIN PHOB"/>
    <property type="match status" value="1"/>
</dbReference>
<accession>A0A173VXE0</accession>
<evidence type="ECO:0000256" key="1">
    <source>
        <dbReference type="ARBA" id="ARBA00022553"/>
    </source>
</evidence>
<dbReference type="Gene3D" id="3.40.50.2300">
    <property type="match status" value="1"/>
</dbReference>
<evidence type="ECO:0000259" key="7">
    <source>
        <dbReference type="PROSITE" id="PS51755"/>
    </source>
</evidence>
<dbReference type="OMA" id="EMVWDIN"/>
<keyword evidence="2" id="KW-0902">Two-component regulatory system</keyword>
<dbReference type="GO" id="GO:0000976">
    <property type="term" value="F:transcription cis-regulatory region binding"/>
    <property type="evidence" value="ECO:0007669"/>
    <property type="project" value="TreeGrafter"/>
</dbReference>
<dbReference type="InterPro" id="IPR001867">
    <property type="entry name" value="OmpR/PhoB-type_DNA-bd"/>
</dbReference>
<evidence type="ECO:0000313" key="8">
    <source>
        <dbReference type="EMBL" id="CUN31306.1"/>
    </source>
</evidence>
<proteinExistence type="predicted"/>
<dbReference type="SMART" id="SM00862">
    <property type="entry name" value="Trans_reg_C"/>
    <property type="match status" value="1"/>
</dbReference>
<dbReference type="InterPro" id="IPR001789">
    <property type="entry name" value="Sig_transdc_resp-reg_receiver"/>
</dbReference>
<dbReference type="InterPro" id="IPR036388">
    <property type="entry name" value="WH-like_DNA-bd_sf"/>
</dbReference>
<organism evidence="8 10">
    <name type="scientific">Parabacteroides distasonis</name>
    <dbReference type="NCBI Taxonomy" id="823"/>
    <lineage>
        <taxon>Bacteria</taxon>
        <taxon>Pseudomonadati</taxon>
        <taxon>Bacteroidota</taxon>
        <taxon>Bacteroidia</taxon>
        <taxon>Bacteroidales</taxon>
        <taxon>Tannerellaceae</taxon>
        <taxon>Parabacteroides</taxon>
    </lineage>
</organism>
<dbReference type="GO" id="GO:0005829">
    <property type="term" value="C:cytosol"/>
    <property type="evidence" value="ECO:0007669"/>
    <property type="project" value="TreeGrafter"/>
</dbReference>
<evidence type="ECO:0000256" key="4">
    <source>
        <dbReference type="PROSITE-ProRule" id="PRU00169"/>
    </source>
</evidence>
<dbReference type="SUPFAM" id="SSF52172">
    <property type="entry name" value="CheY-like"/>
    <property type="match status" value="1"/>
</dbReference>
<evidence type="ECO:0000313" key="11">
    <source>
        <dbReference type="Proteomes" id="UP000432516"/>
    </source>
</evidence>
<dbReference type="CDD" id="cd17574">
    <property type="entry name" value="REC_OmpR"/>
    <property type="match status" value="1"/>
</dbReference>
<dbReference type="PROSITE" id="PS51755">
    <property type="entry name" value="OMPR_PHOB"/>
    <property type="match status" value="1"/>
</dbReference>
<protein>
    <submittedName>
        <fullName evidence="8">Mycobacterial persistence regulator A</fullName>
    </submittedName>
    <submittedName>
        <fullName evidence="9">Response regulator</fullName>
    </submittedName>
</protein>
<dbReference type="RefSeq" id="WP_011967011.1">
    <property type="nucleotide sequence ID" value="NZ_CDRH01000025.1"/>
</dbReference>
<feature type="domain" description="OmpR/PhoB-type" evidence="7">
    <location>
        <begin position="130"/>
        <end position="227"/>
    </location>
</feature>
<dbReference type="Pfam" id="PF00486">
    <property type="entry name" value="Trans_reg_C"/>
    <property type="match status" value="1"/>
</dbReference>
<evidence type="ECO:0000313" key="10">
    <source>
        <dbReference type="Proteomes" id="UP000095591"/>
    </source>
</evidence>
<dbReference type="GO" id="GO:0032993">
    <property type="term" value="C:protein-DNA complex"/>
    <property type="evidence" value="ECO:0007669"/>
    <property type="project" value="TreeGrafter"/>
</dbReference>
<dbReference type="InterPro" id="IPR039420">
    <property type="entry name" value="WalR-like"/>
</dbReference>
<dbReference type="InterPro" id="IPR011006">
    <property type="entry name" value="CheY-like_superfamily"/>
</dbReference>
<feature type="DNA-binding region" description="OmpR/PhoB-type" evidence="5">
    <location>
        <begin position="130"/>
        <end position="227"/>
    </location>
</feature>
<dbReference type="Proteomes" id="UP000095591">
    <property type="component" value="Unassembled WGS sequence"/>
</dbReference>
<dbReference type="GO" id="GO:0000156">
    <property type="term" value="F:phosphorelay response regulator activity"/>
    <property type="evidence" value="ECO:0007669"/>
    <property type="project" value="TreeGrafter"/>
</dbReference>
<gene>
    <name evidence="8" type="primary">mprA_3</name>
    <name evidence="8" type="ORF">ERS852429_03707</name>
    <name evidence="9" type="ORF">GKD68_17745</name>
</gene>
<dbReference type="Gene3D" id="1.10.10.10">
    <property type="entry name" value="Winged helix-like DNA-binding domain superfamily/Winged helix DNA-binding domain"/>
    <property type="match status" value="1"/>
</dbReference>
<evidence type="ECO:0000256" key="5">
    <source>
        <dbReference type="PROSITE-ProRule" id="PRU01091"/>
    </source>
</evidence>
<dbReference type="PANTHER" id="PTHR48111">
    <property type="entry name" value="REGULATOR OF RPOS"/>
    <property type="match status" value="1"/>
</dbReference>
<feature type="domain" description="Response regulatory" evidence="6">
    <location>
        <begin position="6"/>
        <end position="120"/>
    </location>
</feature>
<dbReference type="EMBL" id="CYXP01000010">
    <property type="protein sequence ID" value="CUN31306.1"/>
    <property type="molecule type" value="Genomic_DNA"/>
</dbReference>
<evidence type="ECO:0000256" key="3">
    <source>
        <dbReference type="ARBA" id="ARBA00023125"/>
    </source>
</evidence>
<reference evidence="9 11" key="2">
    <citation type="journal article" date="2019" name="Nat. Med.">
        <title>A library of human gut bacterial isolates paired with longitudinal multiomics data enables mechanistic microbiome research.</title>
        <authorList>
            <person name="Poyet M."/>
            <person name="Groussin M."/>
            <person name="Gibbons S.M."/>
            <person name="Avila-Pacheco J."/>
            <person name="Jiang X."/>
            <person name="Kearney S.M."/>
            <person name="Perrotta A.R."/>
            <person name="Berdy B."/>
            <person name="Zhao S."/>
            <person name="Lieberman T.D."/>
            <person name="Swanson P.K."/>
            <person name="Smith M."/>
            <person name="Roesemann S."/>
            <person name="Alexander J.E."/>
            <person name="Rich S.A."/>
            <person name="Livny J."/>
            <person name="Vlamakis H."/>
            <person name="Clish C."/>
            <person name="Bullock K."/>
            <person name="Deik A."/>
            <person name="Scott J."/>
            <person name="Pierce K.A."/>
            <person name="Xavier R.J."/>
            <person name="Alm E.J."/>
        </authorList>
    </citation>
    <scope>NUCLEOTIDE SEQUENCE [LARGE SCALE GENOMIC DNA]</scope>
    <source>
        <strain evidence="9 11">BIOML-A2</strain>
    </source>
</reference>
<reference evidence="8 10" key="1">
    <citation type="submission" date="2015-09" db="EMBL/GenBank/DDBJ databases">
        <authorList>
            <consortium name="Pathogen Informatics"/>
        </authorList>
    </citation>
    <scope>NUCLEOTIDE SEQUENCE [LARGE SCALE GENOMIC DNA]</scope>
    <source>
        <strain evidence="8 10">2789STDY5608872</strain>
    </source>
</reference>
<name>A0A173VXE0_PARDI</name>
<dbReference type="Proteomes" id="UP000432516">
    <property type="component" value="Unassembled WGS sequence"/>
</dbReference>
<dbReference type="GO" id="GO:0006355">
    <property type="term" value="P:regulation of DNA-templated transcription"/>
    <property type="evidence" value="ECO:0007669"/>
    <property type="project" value="InterPro"/>
</dbReference>
<dbReference type="PROSITE" id="PS50110">
    <property type="entry name" value="RESPONSE_REGULATORY"/>
    <property type="match status" value="1"/>
</dbReference>
<evidence type="ECO:0000313" key="9">
    <source>
        <dbReference type="EMBL" id="MRZ56548.1"/>
    </source>
</evidence>
<evidence type="ECO:0000259" key="6">
    <source>
        <dbReference type="PROSITE" id="PS50110"/>
    </source>
</evidence>
<dbReference type="EMBL" id="WKNE01000018">
    <property type="protein sequence ID" value="MRZ56548.1"/>
    <property type="molecule type" value="Genomic_DNA"/>
</dbReference>
<keyword evidence="3 5" id="KW-0238">DNA-binding</keyword>
<dbReference type="Pfam" id="PF00072">
    <property type="entry name" value="Response_reg"/>
    <property type="match status" value="1"/>
</dbReference>
<dbReference type="CDD" id="cd00383">
    <property type="entry name" value="trans_reg_C"/>
    <property type="match status" value="1"/>
</dbReference>
<dbReference type="AlphaFoldDB" id="A0A173VXE0"/>
<feature type="modified residue" description="4-aspartylphosphate" evidence="4">
    <location>
        <position position="55"/>
    </location>
</feature>
<dbReference type="SMART" id="SM00448">
    <property type="entry name" value="REC"/>
    <property type="match status" value="1"/>
</dbReference>
<sequence length="227" mass="25960">MKSTLKILFADDDFKYSLVLKRFLEREGYEVTYTGNGTMALKQFPVVKPDLVLLDINMPGLNGFEVAEKIREQDRHVLIFFLSDRSDKNDRLKGFSLRGNDYLAKPFYPEELIARIKDRFEIGVHESVQEESFHFGNTTFNYTTNEIRTGNNKVLITSRQADLLRILATNLNLAVDRDLLLETVWGTSSYANSLALNVQVTYLRKALHNDPSTGIVSLPKKGYMLRG</sequence>
<evidence type="ECO:0000256" key="2">
    <source>
        <dbReference type="ARBA" id="ARBA00023012"/>
    </source>
</evidence>